<keyword evidence="2" id="KW-1185">Reference proteome</keyword>
<gene>
    <name evidence="1" type="ORF">PACLA_8A086042</name>
</gene>
<evidence type="ECO:0000313" key="1">
    <source>
        <dbReference type="EMBL" id="CAB4008888.1"/>
    </source>
</evidence>
<reference evidence="1" key="1">
    <citation type="submission" date="2020-04" db="EMBL/GenBank/DDBJ databases">
        <authorList>
            <person name="Alioto T."/>
            <person name="Alioto T."/>
            <person name="Gomez Garrido J."/>
        </authorList>
    </citation>
    <scope>NUCLEOTIDE SEQUENCE</scope>
    <source>
        <strain evidence="1">A484AB</strain>
    </source>
</reference>
<protein>
    <submittedName>
        <fullName evidence="1">Uncharacterized protein</fullName>
    </submittedName>
</protein>
<comment type="caution">
    <text evidence="1">The sequence shown here is derived from an EMBL/GenBank/DDBJ whole genome shotgun (WGS) entry which is preliminary data.</text>
</comment>
<dbReference type="EMBL" id="CACRXK020006262">
    <property type="protein sequence ID" value="CAB4008888.1"/>
    <property type="molecule type" value="Genomic_DNA"/>
</dbReference>
<dbReference type="AlphaFoldDB" id="A0A6S7J855"/>
<name>A0A6S7J855_PARCT</name>
<dbReference type="Proteomes" id="UP001152795">
    <property type="component" value="Unassembled WGS sequence"/>
</dbReference>
<organism evidence="1 2">
    <name type="scientific">Paramuricea clavata</name>
    <name type="common">Red gorgonian</name>
    <name type="synonym">Violescent sea-whip</name>
    <dbReference type="NCBI Taxonomy" id="317549"/>
    <lineage>
        <taxon>Eukaryota</taxon>
        <taxon>Metazoa</taxon>
        <taxon>Cnidaria</taxon>
        <taxon>Anthozoa</taxon>
        <taxon>Octocorallia</taxon>
        <taxon>Malacalcyonacea</taxon>
        <taxon>Plexauridae</taxon>
        <taxon>Paramuricea</taxon>
    </lineage>
</organism>
<dbReference type="OrthoDB" id="1728974at2759"/>
<proteinExistence type="predicted"/>
<sequence length="115" mass="13132">MALINGMDSSYLFDSHARDLSGMPNPNGTAVVMKFANIIGLEKYLCSVSLKLHTNLFEIVPVQLYKCIDSNKKRKQCEETDIDRQARLHKASETLEETNSERQIRLQKDSESKKK</sequence>
<evidence type="ECO:0000313" key="2">
    <source>
        <dbReference type="Proteomes" id="UP001152795"/>
    </source>
</evidence>
<accession>A0A6S7J855</accession>